<keyword evidence="3" id="KW-1185">Reference proteome</keyword>
<name>A0A2H1L3G2_9MICO</name>
<keyword evidence="1" id="KW-1133">Transmembrane helix</keyword>
<keyword evidence="1" id="KW-0472">Membrane</keyword>
<accession>A0A2H1L3G2</accession>
<evidence type="ECO:0000313" key="2">
    <source>
        <dbReference type="EMBL" id="SMY11428.1"/>
    </source>
</evidence>
<dbReference type="Proteomes" id="UP000234462">
    <property type="component" value="Unassembled WGS sequence"/>
</dbReference>
<organism evidence="2 3">
    <name type="scientific">Brevibacterium jeotgali</name>
    <dbReference type="NCBI Taxonomy" id="1262550"/>
    <lineage>
        <taxon>Bacteria</taxon>
        <taxon>Bacillati</taxon>
        <taxon>Actinomycetota</taxon>
        <taxon>Actinomycetes</taxon>
        <taxon>Micrococcales</taxon>
        <taxon>Brevibacteriaceae</taxon>
        <taxon>Brevibacterium</taxon>
    </lineage>
</organism>
<evidence type="ECO:0000256" key="1">
    <source>
        <dbReference type="SAM" id="Phobius"/>
    </source>
</evidence>
<evidence type="ECO:0000313" key="3">
    <source>
        <dbReference type="Proteomes" id="UP000234462"/>
    </source>
</evidence>
<keyword evidence="1" id="KW-0812">Transmembrane</keyword>
<sequence>MLRFFLAALVALAINLIMDLGFDAPLLLRWAVAILGAVITVQVFMRFTRTREGDPTTGS</sequence>
<feature type="transmembrane region" description="Helical" evidence="1">
    <location>
        <begin position="29"/>
        <end position="47"/>
    </location>
</feature>
<dbReference type="EMBL" id="FXZM01000004">
    <property type="protein sequence ID" value="SMY11428.1"/>
    <property type="molecule type" value="Genomic_DNA"/>
</dbReference>
<proteinExistence type="predicted"/>
<dbReference type="RefSeq" id="WP_101588308.1">
    <property type="nucleotide sequence ID" value="NZ_FXZM01000004.1"/>
</dbReference>
<protein>
    <submittedName>
        <fullName evidence="2">Uncharacterized protein</fullName>
    </submittedName>
</protein>
<gene>
    <name evidence="2" type="ORF">BJEO58_01013</name>
</gene>
<dbReference type="AlphaFoldDB" id="A0A2H1L3G2"/>
<reference evidence="3" key="1">
    <citation type="submission" date="2017-03" db="EMBL/GenBank/DDBJ databases">
        <authorList>
            <person name="Monnet C."/>
        </authorList>
    </citation>
    <scope>NUCLEOTIDE SEQUENCE [LARGE SCALE GENOMIC DNA]</scope>
    <source>
        <strain evidence="3">SJ5-8</strain>
    </source>
</reference>